<evidence type="ECO:0000313" key="2">
    <source>
        <dbReference type="EMBL" id="AKC70873.1"/>
    </source>
</evidence>
<keyword evidence="1" id="KW-0732">Signal</keyword>
<evidence type="ECO:0000256" key="1">
    <source>
        <dbReference type="SAM" id="SignalP"/>
    </source>
</evidence>
<dbReference type="PATRIC" id="fig|573737.6.peg.4428"/>
<proteinExistence type="predicted"/>
<sequence length="77" mass="7779">MKALLIAVSLATLGTAGVAYAAGTDEILTSTGNSLSAADWTPDNGPTLTTAQVQAQLKSAEASGQIDHLNMTLYKGA</sequence>
<name>A0A0E3U800_9BURK</name>
<organism evidence="2 3">
    <name type="scientific">Pandoraea oxalativorans</name>
    <dbReference type="NCBI Taxonomy" id="573737"/>
    <lineage>
        <taxon>Bacteria</taxon>
        <taxon>Pseudomonadati</taxon>
        <taxon>Pseudomonadota</taxon>
        <taxon>Betaproteobacteria</taxon>
        <taxon>Burkholderiales</taxon>
        <taxon>Burkholderiaceae</taxon>
        <taxon>Pandoraea</taxon>
    </lineage>
</organism>
<dbReference type="EMBL" id="CP011253">
    <property type="protein sequence ID" value="AKC70873.1"/>
    <property type="molecule type" value="Genomic_DNA"/>
</dbReference>
<dbReference type="Pfam" id="PF13663">
    <property type="entry name" value="DUF4148"/>
    <property type="match status" value="1"/>
</dbReference>
<feature type="signal peptide" evidence="1">
    <location>
        <begin position="1"/>
        <end position="21"/>
    </location>
</feature>
<dbReference type="RefSeq" id="WP_046292050.1">
    <property type="nucleotide sequence ID" value="NZ_CP011253.3"/>
</dbReference>
<dbReference type="HOGENOM" id="CLU_2634809_0_0_4"/>
<evidence type="ECO:0008006" key="4">
    <source>
        <dbReference type="Google" id="ProtNLM"/>
    </source>
</evidence>
<dbReference type="AlphaFoldDB" id="A0A0E3U800"/>
<dbReference type="KEGG" id="pox:MB84_17405"/>
<protein>
    <recommendedName>
        <fullName evidence="4">DUF4148 domain-containing protein</fullName>
    </recommendedName>
</protein>
<gene>
    <name evidence="2" type="ORF">MB84_17405</name>
</gene>
<dbReference type="InterPro" id="IPR025421">
    <property type="entry name" value="DUF4148"/>
</dbReference>
<accession>A0A0E3U800</accession>
<reference evidence="2" key="1">
    <citation type="submission" date="2016-06" db="EMBL/GenBank/DDBJ databases">
        <title>Pandoraea oxalativorans DSM 23570 Genome Sequencing.</title>
        <authorList>
            <person name="Ee R."/>
            <person name="Lim Y.-L."/>
            <person name="Yong D."/>
            <person name="Yin W.-F."/>
            <person name="Chan K.-G."/>
        </authorList>
    </citation>
    <scope>NUCLEOTIDE SEQUENCE</scope>
    <source>
        <strain evidence="2">DSM 23570</strain>
    </source>
</reference>
<dbReference type="Proteomes" id="UP000035050">
    <property type="component" value="Chromosome"/>
</dbReference>
<keyword evidence="3" id="KW-1185">Reference proteome</keyword>
<feature type="chain" id="PRO_5002412482" description="DUF4148 domain-containing protein" evidence="1">
    <location>
        <begin position="22"/>
        <end position="77"/>
    </location>
</feature>
<evidence type="ECO:0000313" key="3">
    <source>
        <dbReference type="Proteomes" id="UP000035050"/>
    </source>
</evidence>